<protein>
    <submittedName>
        <fullName evidence="2">GNAT family N-acetyltransferase</fullName>
        <ecNumber evidence="2">2.3.-.-</ecNumber>
    </submittedName>
</protein>
<keyword evidence="2" id="KW-0012">Acyltransferase</keyword>
<evidence type="ECO:0000259" key="1">
    <source>
        <dbReference type="PROSITE" id="PS51186"/>
    </source>
</evidence>
<evidence type="ECO:0000313" key="3">
    <source>
        <dbReference type="Proteomes" id="UP001597418"/>
    </source>
</evidence>
<dbReference type="PROSITE" id="PS51186">
    <property type="entry name" value="GNAT"/>
    <property type="match status" value="1"/>
</dbReference>
<dbReference type="RefSeq" id="WP_197464806.1">
    <property type="nucleotide sequence ID" value="NZ_JBHUMB010000005.1"/>
</dbReference>
<dbReference type="SUPFAM" id="SSF55729">
    <property type="entry name" value="Acyl-CoA N-acyltransferases (Nat)"/>
    <property type="match status" value="1"/>
</dbReference>
<gene>
    <name evidence="2" type="ORF">ACFSQ6_02380</name>
</gene>
<dbReference type="CDD" id="cd04301">
    <property type="entry name" value="NAT_SF"/>
    <property type="match status" value="1"/>
</dbReference>
<evidence type="ECO:0000313" key="2">
    <source>
        <dbReference type="EMBL" id="MFD2742235.1"/>
    </source>
</evidence>
<dbReference type="EMBL" id="JBHUMB010000005">
    <property type="protein sequence ID" value="MFD2742235.1"/>
    <property type="molecule type" value="Genomic_DNA"/>
</dbReference>
<dbReference type="EC" id="2.3.-.-" evidence="2"/>
<sequence length="183" mass="20844">MSKFNKQDILLKNGKMVTIREAETPDAEHILQAIRTYLPQSNFVPKLEEELTMTNQQAREWITCFAAQENSLLLIAEHNGKIVANIDLTGSSRKIMAHTAMIGMGMIEDWRNTGLGTTSLRAVVLWAQQSPILELLWLQVYTKNEIALALYRKMGFIDGGLIRDFFKKDGEYFDNLTMTMSVK</sequence>
<dbReference type="PANTHER" id="PTHR43415">
    <property type="entry name" value="SPERMIDINE N(1)-ACETYLTRANSFERASE"/>
    <property type="match status" value="1"/>
</dbReference>
<dbReference type="InterPro" id="IPR016181">
    <property type="entry name" value="Acyl_CoA_acyltransferase"/>
</dbReference>
<keyword evidence="2" id="KW-0808">Transferase</keyword>
<comment type="caution">
    <text evidence="2">The sequence shown here is derived from an EMBL/GenBank/DDBJ whole genome shotgun (WGS) entry which is preliminary data.</text>
</comment>
<reference evidence="3" key="1">
    <citation type="journal article" date="2019" name="Int. J. Syst. Evol. Microbiol.">
        <title>The Global Catalogue of Microorganisms (GCM) 10K type strain sequencing project: providing services to taxonomists for standard genome sequencing and annotation.</title>
        <authorList>
            <consortium name="The Broad Institute Genomics Platform"/>
            <consortium name="The Broad Institute Genome Sequencing Center for Infectious Disease"/>
            <person name="Wu L."/>
            <person name="Ma J."/>
        </authorList>
    </citation>
    <scope>NUCLEOTIDE SEQUENCE [LARGE SCALE GENOMIC DNA]</scope>
    <source>
        <strain evidence="3">KCTC 42247</strain>
    </source>
</reference>
<dbReference type="PANTHER" id="PTHR43415:SF3">
    <property type="entry name" value="GNAT-FAMILY ACETYLTRANSFERASE"/>
    <property type="match status" value="1"/>
</dbReference>
<name>A0ABW5U9F8_9SPHI</name>
<feature type="domain" description="N-acetyltransferase" evidence="1">
    <location>
        <begin position="17"/>
        <end position="179"/>
    </location>
</feature>
<dbReference type="Pfam" id="PF00583">
    <property type="entry name" value="Acetyltransf_1"/>
    <property type="match status" value="1"/>
</dbReference>
<accession>A0ABW5U9F8</accession>
<dbReference type="Gene3D" id="3.40.630.30">
    <property type="match status" value="1"/>
</dbReference>
<keyword evidence="3" id="KW-1185">Reference proteome</keyword>
<dbReference type="InterPro" id="IPR000182">
    <property type="entry name" value="GNAT_dom"/>
</dbReference>
<proteinExistence type="predicted"/>
<dbReference type="Proteomes" id="UP001597418">
    <property type="component" value="Unassembled WGS sequence"/>
</dbReference>
<organism evidence="2 3">
    <name type="scientific">Sphingobacterium populi</name>
    <dbReference type="NCBI Taxonomy" id="1812824"/>
    <lineage>
        <taxon>Bacteria</taxon>
        <taxon>Pseudomonadati</taxon>
        <taxon>Bacteroidota</taxon>
        <taxon>Sphingobacteriia</taxon>
        <taxon>Sphingobacteriales</taxon>
        <taxon>Sphingobacteriaceae</taxon>
        <taxon>Sphingobacterium</taxon>
    </lineage>
</organism>
<dbReference type="GO" id="GO:0016746">
    <property type="term" value="F:acyltransferase activity"/>
    <property type="evidence" value="ECO:0007669"/>
    <property type="project" value="UniProtKB-KW"/>
</dbReference>